<feature type="transmembrane region" description="Helical" evidence="6">
    <location>
        <begin position="277"/>
        <end position="295"/>
    </location>
</feature>
<evidence type="ECO:0000256" key="2">
    <source>
        <dbReference type="ARBA" id="ARBA00022475"/>
    </source>
</evidence>
<evidence type="ECO:0000256" key="5">
    <source>
        <dbReference type="ARBA" id="ARBA00023136"/>
    </source>
</evidence>
<gene>
    <name evidence="7" type="ORF">CBE74_02810</name>
</gene>
<feature type="transmembrane region" description="Helical" evidence="6">
    <location>
        <begin position="340"/>
        <end position="358"/>
    </location>
</feature>
<keyword evidence="4 6" id="KW-1133">Transmembrane helix</keyword>
<dbReference type="AlphaFoldDB" id="A0A7Y4P998"/>
<keyword evidence="8" id="KW-1185">Reference proteome</keyword>
<evidence type="ECO:0000313" key="7">
    <source>
        <dbReference type="EMBL" id="ARU45608.1"/>
    </source>
</evidence>
<evidence type="ECO:0000256" key="6">
    <source>
        <dbReference type="SAM" id="Phobius"/>
    </source>
</evidence>
<dbReference type="OrthoDB" id="4127374at2"/>
<feature type="transmembrane region" description="Helical" evidence="6">
    <location>
        <begin position="210"/>
        <end position="234"/>
    </location>
</feature>
<dbReference type="RefSeq" id="WP_087453462.1">
    <property type="nucleotide sequence ID" value="NZ_CP021417.2"/>
</dbReference>
<reference evidence="7 8" key="3">
    <citation type="journal article" date="2020" name="Int. J. Syst. Evol. Microbiol.">
        <title>Corynebacterium silvaticum sp. nov., a unique group of NTTB corynebacteria in wild boar and roe deer.</title>
        <authorList>
            <person name="Dangel A."/>
            <person name="Berger A."/>
            <person name="Rau J."/>
            <person name="Eisenberg T."/>
            <person name="Kampfer P."/>
            <person name="Margos G."/>
            <person name="Contzen M."/>
            <person name="Busse H.J."/>
            <person name="Konrad R."/>
            <person name="Peters M."/>
            <person name="Sting R."/>
            <person name="Sing A."/>
        </authorList>
    </citation>
    <scope>NUCLEOTIDE SEQUENCE [LARGE SCALE GENOMIC DNA]</scope>
    <source>
        <strain evidence="7 8">PO100/5</strain>
    </source>
</reference>
<dbReference type="Pfam" id="PF03631">
    <property type="entry name" value="Virul_fac_BrkB"/>
    <property type="match status" value="1"/>
</dbReference>
<feature type="transmembrane region" description="Helical" evidence="6">
    <location>
        <begin position="246"/>
        <end position="265"/>
    </location>
</feature>
<evidence type="ECO:0000256" key="3">
    <source>
        <dbReference type="ARBA" id="ARBA00022692"/>
    </source>
</evidence>
<accession>A0A7Y4P998</accession>
<feature type="transmembrane region" description="Helical" evidence="6">
    <location>
        <begin position="170"/>
        <end position="190"/>
    </location>
</feature>
<keyword evidence="3 6" id="KW-0812">Transmembrane</keyword>
<keyword evidence="5 6" id="KW-0472">Membrane</keyword>
<protein>
    <submittedName>
        <fullName evidence="7">YhjD/YihY/BrkB family envelope integrity protein</fullName>
    </submittedName>
</protein>
<reference evidence="7 8" key="4">
    <citation type="journal article" date="2020" name="PLoS ONE">
        <title>Taxonomic classification of strain PO100/5 shows a broader geographic distribution and genetic markers of the recently described Corynebacterium silvaticum.</title>
        <authorList>
            <person name="Viana M.V.C."/>
            <person name="Profeta R."/>
            <person name="da Silva A.L."/>
            <person name="Hurtado R."/>
            <person name="Cerqueira J.C."/>
            <person name="Ribeiro B.F.S."/>
            <person name="Almeida M.O."/>
            <person name="Morais-Rodrigues F."/>
            <person name="Soares S.C."/>
            <person name="Oliveira M."/>
            <person name="Tavares L."/>
            <person name="Figueiredo H."/>
            <person name="Wattam A.R."/>
            <person name="Barh D."/>
            <person name="Ghosh P."/>
            <person name="Silva A."/>
            <person name="Azevedo V."/>
        </authorList>
    </citation>
    <scope>NUCLEOTIDE SEQUENCE [LARGE SCALE GENOMIC DNA]</scope>
    <source>
        <strain evidence="7 8">PO100/5</strain>
    </source>
</reference>
<sequence>MSTTTTSTRQDKHKTDEYGIERSNADEPGIVDKYRDKWPWFDHIMRMNERYSKEGGNQYSAGITYFSVLSMFPLLMLIMAIAASMLAQRPDLLAQIQEKIVASVDGSIAETLTKILDTAIAQRGAMFGIGGLTALWSGLGWMANLRYGASKMWCYSVTGENFFKAKLQDLLGLVGLIFAFMVAFGVTAIGSSGLTERLLVAVSLADVPGIFLLTFAVSILLGLVANFFVFLWMLKYLPRGEVPMKSAVRAAIIGAVLFEVFKQLAAQFFSNGLNNPAGATFGPIIGVMVLFYFVWRILMYCSAWAATTEESLAIAKLDVPAPAVIRVREEIRVSNDKGKGIGIGVAAGAAAAALVAALRKK</sequence>
<evidence type="ECO:0000256" key="4">
    <source>
        <dbReference type="ARBA" id="ARBA00022989"/>
    </source>
</evidence>
<dbReference type="EMBL" id="CP021417">
    <property type="protein sequence ID" value="ARU45608.1"/>
    <property type="molecule type" value="Genomic_DNA"/>
</dbReference>
<evidence type="ECO:0000313" key="8">
    <source>
        <dbReference type="Proteomes" id="UP000195652"/>
    </source>
</evidence>
<proteinExistence type="predicted"/>
<dbReference type="InterPro" id="IPR017039">
    <property type="entry name" value="Virul_fac_BrkB"/>
</dbReference>
<evidence type="ECO:0000256" key="1">
    <source>
        <dbReference type="ARBA" id="ARBA00004651"/>
    </source>
</evidence>
<name>A0A7Y4P998_9CORY</name>
<feature type="transmembrane region" description="Helical" evidence="6">
    <location>
        <begin position="63"/>
        <end position="87"/>
    </location>
</feature>
<reference evidence="7 8" key="1">
    <citation type="journal article" date="2014" name="BMC Vet. Res.">
        <title>First report of Corynebacterium pseudotuberculosis from caseous lymphadenitis lesions in Black Alentejano pig (Sus scrofa domesticus).</title>
        <authorList>
            <person name="Oliveira M."/>
            <person name="Barroco C."/>
            <person name="Mottola C."/>
            <person name="Santos R."/>
            <person name="Lemsaddek A."/>
            <person name="Tavares L."/>
            <person name="Semedo-Lemsaddek T."/>
        </authorList>
    </citation>
    <scope>NUCLEOTIDE SEQUENCE [LARGE SCALE GENOMIC DNA]</scope>
    <source>
        <strain evidence="7 8">PO100/5</strain>
    </source>
</reference>
<dbReference type="KEGG" id="csil:CBE74_02810"/>
<dbReference type="Proteomes" id="UP000195652">
    <property type="component" value="Chromosome"/>
</dbReference>
<dbReference type="GeneID" id="75007211"/>
<keyword evidence="2" id="KW-1003">Cell membrane</keyword>
<dbReference type="PANTHER" id="PTHR30213:SF1">
    <property type="entry name" value="INNER MEMBRANE PROTEIN YHJD"/>
    <property type="match status" value="1"/>
</dbReference>
<organism evidence="7 8">
    <name type="scientific">Corynebacterium silvaticum</name>
    <dbReference type="NCBI Taxonomy" id="2320431"/>
    <lineage>
        <taxon>Bacteria</taxon>
        <taxon>Bacillati</taxon>
        <taxon>Actinomycetota</taxon>
        <taxon>Actinomycetes</taxon>
        <taxon>Mycobacteriales</taxon>
        <taxon>Corynebacteriaceae</taxon>
        <taxon>Corynebacterium</taxon>
    </lineage>
</organism>
<dbReference type="GO" id="GO:0005886">
    <property type="term" value="C:plasma membrane"/>
    <property type="evidence" value="ECO:0007669"/>
    <property type="project" value="UniProtKB-SubCell"/>
</dbReference>
<dbReference type="PANTHER" id="PTHR30213">
    <property type="entry name" value="INNER MEMBRANE PROTEIN YHJD"/>
    <property type="match status" value="1"/>
</dbReference>
<reference evidence="7 8" key="2">
    <citation type="journal article" date="2020" name="Antonie Van Leeuwenhoek">
        <title>Phylogenomic characterisation of a novel corynebacterial species pathogenic to animals.</title>
        <authorList>
            <person name="Moller J."/>
            <person name="Musella L."/>
            <person name="Melnikov V."/>
            <person name="Geissdorfer W."/>
            <person name="Burkovski A."/>
            <person name="Sangal V."/>
        </authorList>
    </citation>
    <scope>NUCLEOTIDE SEQUENCE [LARGE SCALE GENOMIC DNA]</scope>
    <source>
        <strain evidence="7 8">PO100/5</strain>
    </source>
</reference>
<comment type="subcellular location">
    <subcellularLocation>
        <location evidence="1">Cell membrane</location>
        <topology evidence="1">Multi-pass membrane protein</topology>
    </subcellularLocation>
</comment>